<keyword evidence="1" id="KW-0540">Nuclease</keyword>
<dbReference type="Proteomes" id="UP000660729">
    <property type="component" value="Unassembled WGS sequence"/>
</dbReference>
<reference evidence="7" key="1">
    <citation type="submission" date="2020-04" db="EMBL/GenBank/DDBJ databases">
        <title>Draft genome resource of the tomato pathogen Pseudocercospora fuligena.</title>
        <authorList>
            <person name="Zaccaron A."/>
        </authorList>
    </citation>
    <scope>NUCLEOTIDE SEQUENCE</scope>
    <source>
        <strain evidence="7">PF001</strain>
    </source>
</reference>
<name>A0A8H6RQ89_9PEZI</name>
<keyword evidence="4" id="KW-1015">Disulfide bond</keyword>
<dbReference type="Gene3D" id="3.10.450.30">
    <property type="entry name" value="Microbial ribonucleases"/>
    <property type="match status" value="1"/>
</dbReference>
<dbReference type="EMBL" id="JABCIY010000040">
    <property type="protein sequence ID" value="KAF7195348.1"/>
    <property type="molecule type" value="Genomic_DNA"/>
</dbReference>
<evidence type="ECO:0000256" key="1">
    <source>
        <dbReference type="ARBA" id="ARBA00022722"/>
    </source>
</evidence>
<dbReference type="InterPro" id="IPR016191">
    <property type="entry name" value="Ribonuclease/ribotoxin"/>
</dbReference>
<comment type="caution">
    <text evidence="7">The sequence shown here is derived from an EMBL/GenBank/DDBJ whole genome shotgun (WGS) entry which is preliminary data.</text>
</comment>
<dbReference type="InterPro" id="IPR000026">
    <property type="entry name" value="N1-like"/>
</dbReference>
<keyword evidence="6" id="KW-0732">Signal</keyword>
<keyword evidence="8" id="KW-1185">Reference proteome</keyword>
<dbReference type="GO" id="GO:0003723">
    <property type="term" value="F:RNA binding"/>
    <property type="evidence" value="ECO:0007669"/>
    <property type="project" value="InterPro"/>
</dbReference>
<dbReference type="PANTHER" id="PTHR42104:SF2">
    <property type="entry name" value="GUANYL-SPECIFIC RIBONUCLEASE, PUTATIVE (AFU_ORTHOLOGUE AFUA_4G01200)-RELATED"/>
    <property type="match status" value="1"/>
</dbReference>
<dbReference type="PANTHER" id="PTHR42104">
    <property type="entry name" value="EXTRACELLULAR GUANYL-SPECIFIC RIBONUCLEASE RNTA (AFU_ORTHOLOGUE AFUA_4G03230)"/>
    <property type="match status" value="1"/>
</dbReference>
<evidence type="ECO:0000256" key="5">
    <source>
        <dbReference type="ARBA" id="ARBA00023239"/>
    </source>
</evidence>
<dbReference type="GO" id="GO:0046589">
    <property type="term" value="F:ribonuclease T1 activity"/>
    <property type="evidence" value="ECO:0007669"/>
    <property type="project" value="UniProtKB-EC"/>
</dbReference>
<gene>
    <name evidence="7" type="ORF">HII31_03240</name>
</gene>
<dbReference type="GO" id="GO:0016787">
    <property type="term" value="F:hydrolase activity"/>
    <property type="evidence" value="ECO:0007669"/>
    <property type="project" value="UniProtKB-KW"/>
</dbReference>
<evidence type="ECO:0000256" key="2">
    <source>
        <dbReference type="ARBA" id="ARBA00022759"/>
    </source>
</evidence>
<organism evidence="7 8">
    <name type="scientific">Pseudocercospora fuligena</name>
    <dbReference type="NCBI Taxonomy" id="685502"/>
    <lineage>
        <taxon>Eukaryota</taxon>
        <taxon>Fungi</taxon>
        <taxon>Dikarya</taxon>
        <taxon>Ascomycota</taxon>
        <taxon>Pezizomycotina</taxon>
        <taxon>Dothideomycetes</taxon>
        <taxon>Dothideomycetidae</taxon>
        <taxon>Mycosphaerellales</taxon>
        <taxon>Mycosphaerellaceae</taxon>
        <taxon>Pseudocercospora</taxon>
    </lineage>
</organism>
<feature type="chain" id="PRO_5034825237" description="AA1-like domain-containing protein" evidence="6">
    <location>
        <begin position="20"/>
        <end position="172"/>
    </location>
</feature>
<evidence type="ECO:0000313" key="7">
    <source>
        <dbReference type="EMBL" id="KAF7195348.1"/>
    </source>
</evidence>
<dbReference type="OrthoDB" id="3662271at2759"/>
<evidence type="ECO:0000256" key="6">
    <source>
        <dbReference type="SAM" id="SignalP"/>
    </source>
</evidence>
<dbReference type="SUPFAM" id="SSF53933">
    <property type="entry name" value="Microbial ribonucleases"/>
    <property type="match status" value="1"/>
</dbReference>
<evidence type="ECO:0000256" key="3">
    <source>
        <dbReference type="ARBA" id="ARBA00022801"/>
    </source>
</evidence>
<sequence>MAHLVSYLLHLTLLNLAFGLPAAKTRFTATFDGITARRTLSGLSGRDTIVCPDARENQDESTKDKVRFENAAIEAAARQGLLAQPGSSDANPGGYSIEFENQGDIDFKDCQNEDLYQYPILADGRMYGGGDPGPFRVVFQVDDWKTREGKYCGILYQMFESRSFMHCEDERA</sequence>
<keyword evidence="3" id="KW-0378">Hydrolase</keyword>
<protein>
    <recommendedName>
        <fullName evidence="9">AA1-like domain-containing protein</fullName>
    </recommendedName>
</protein>
<evidence type="ECO:0000256" key="4">
    <source>
        <dbReference type="ARBA" id="ARBA00023157"/>
    </source>
</evidence>
<evidence type="ECO:0008006" key="9">
    <source>
        <dbReference type="Google" id="ProtNLM"/>
    </source>
</evidence>
<dbReference type="Pfam" id="PF00545">
    <property type="entry name" value="Ribonuclease"/>
    <property type="match status" value="1"/>
</dbReference>
<accession>A0A8H6RQ89</accession>
<keyword evidence="5" id="KW-0456">Lyase</keyword>
<feature type="signal peptide" evidence="6">
    <location>
        <begin position="1"/>
        <end position="19"/>
    </location>
</feature>
<keyword evidence="2" id="KW-0255">Endonuclease</keyword>
<dbReference type="AlphaFoldDB" id="A0A8H6RQ89"/>
<proteinExistence type="predicted"/>
<evidence type="ECO:0000313" key="8">
    <source>
        <dbReference type="Proteomes" id="UP000660729"/>
    </source>
</evidence>